<feature type="region of interest" description="Disordered" evidence="1">
    <location>
        <begin position="40"/>
        <end position="66"/>
    </location>
</feature>
<comment type="caution">
    <text evidence="2">The sequence shown here is derived from an EMBL/GenBank/DDBJ whole genome shotgun (WGS) entry which is preliminary data.</text>
</comment>
<accession>A0A225V9X7</accession>
<sequence length="87" mass="9455">QSLAANYFSIPKQHLYYYPSVPESITNAPSLDDTQTAAIVPAGGWGDRNAKKRRLGRPKKQTSALKASHPSILQFFSSVPNASKPSP</sequence>
<feature type="compositionally biased region" description="Basic residues" evidence="1">
    <location>
        <begin position="50"/>
        <end position="60"/>
    </location>
</feature>
<dbReference type="AlphaFoldDB" id="A0A225V9X7"/>
<proteinExistence type="predicted"/>
<gene>
    <name evidence="2" type="ORF">PHMEG_00026287</name>
</gene>
<evidence type="ECO:0000313" key="3">
    <source>
        <dbReference type="Proteomes" id="UP000198211"/>
    </source>
</evidence>
<evidence type="ECO:0000313" key="2">
    <source>
        <dbReference type="EMBL" id="OWZ02193.1"/>
    </source>
</evidence>
<organism evidence="2 3">
    <name type="scientific">Phytophthora megakarya</name>
    <dbReference type="NCBI Taxonomy" id="4795"/>
    <lineage>
        <taxon>Eukaryota</taxon>
        <taxon>Sar</taxon>
        <taxon>Stramenopiles</taxon>
        <taxon>Oomycota</taxon>
        <taxon>Peronosporomycetes</taxon>
        <taxon>Peronosporales</taxon>
        <taxon>Peronosporaceae</taxon>
        <taxon>Phytophthora</taxon>
    </lineage>
</organism>
<name>A0A225V9X7_9STRA</name>
<protein>
    <submittedName>
        <fullName evidence="2">Uncharacterized protein</fullName>
    </submittedName>
</protein>
<keyword evidence="3" id="KW-1185">Reference proteome</keyword>
<reference evidence="3" key="1">
    <citation type="submission" date="2017-03" db="EMBL/GenBank/DDBJ databases">
        <title>Phytopthora megakarya and P. palmivora, two closely related causual agents of cacao black pod achieved similar genome size and gene model numbers by different mechanisms.</title>
        <authorList>
            <person name="Ali S."/>
            <person name="Shao J."/>
            <person name="Larry D.J."/>
            <person name="Kronmiller B."/>
            <person name="Shen D."/>
            <person name="Strem M.D."/>
            <person name="Melnick R.L."/>
            <person name="Guiltinan M.J."/>
            <person name="Tyler B.M."/>
            <person name="Meinhardt L.W."/>
            <person name="Bailey B.A."/>
        </authorList>
    </citation>
    <scope>NUCLEOTIDE SEQUENCE [LARGE SCALE GENOMIC DNA]</scope>
    <source>
        <strain evidence="3">zdho120</strain>
    </source>
</reference>
<dbReference type="Proteomes" id="UP000198211">
    <property type="component" value="Unassembled WGS sequence"/>
</dbReference>
<evidence type="ECO:0000256" key="1">
    <source>
        <dbReference type="SAM" id="MobiDB-lite"/>
    </source>
</evidence>
<dbReference type="EMBL" id="NBNE01006330">
    <property type="protein sequence ID" value="OWZ02193.1"/>
    <property type="molecule type" value="Genomic_DNA"/>
</dbReference>
<feature type="non-terminal residue" evidence="2">
    <location>
        <position position="1"/>
    </location>
</feature>